<feature type="region of interest" description="Disordered" evidence="3">
    <location>
        <begin position="1053"/>
        <end position="1138"/>
    </location>
</feature>
<feature type="compositionally biased region" description="Polar residues" evidence="3">
    <location>
        <begin position="1098"/>
        <end position="1109"/>
    </location>
</feature>
<feature type="region of interest" description="Disordered" evidence="3">
    <location>
        <begin position="968"/>
        <end position="989"/>
    </location>
</feature>
<dbReference type="SUPFAM" id="SSF55961">
    <property type="entry name" value="Bet v1-like"/>
    <property type="match status" value="1"/>
</dbReference>
<feature type="region of interest" description="Disordered" evidence="3">
    <location>
        <begin position="730"/>
        <end position="749"/>
    </location>
</feature>
<feature type="region of interest" description="Disordered" evidence="3">
    <location>
        <begin position="783"/>
        <end position="817"/>
    </location>
</feature>
<dbReference type="SUPFAM" id="SSF47769">
    <property type="entry name" value="SAM/Pointed domain"/>
    <property type="match status" value="1"/>
</dbReference>
<feature type="region of interest" description="Disordered" evidence="3">
    <location>
        <begin position="35"/>
        <end position="90"/>
    </location>
</feature>
<dbReference type="GO" id="GO:0035023">
    <property type="term" value="P:regulation of Rho protein signal transduction"/>
    <property type="evidence" value="ECO:0007669"/>
    <property type="project" value="TreeGrafter"/>
</dbReference>
<protein>
    <recommendedName>
        <fullName evidence="5">Rho-GAP domain-containing protein</fullName>
    </recommendedName>
</protein>
<accession>A0A182JGK9</accession>
<feature type="compositionally biased region" description="Polar residues" evidence="3">
    <location>
        <begin position="792"/>
        <end position="806"/>
    </location>
</feature>
<organism evidence="4">
    <name type="scientific">Anopheles atroparvus</name>
    <name type="common">European mosquito</name>
    <dbReference type="NCBI Taxonomy" id="41427"/>
    <lineage>
        <taxon>Eukaryota</taxon>
        <taxon>Metazoa</taxon>
        <taxon>Ecdysozoa</taxon>
        <taxon>Arthropoda</taxon>
        <taxon>Hexapoda</taxon>
        <taxon>Insecta</taxon>
        <taxon>Pterygota</taxon>
        <taxon>Neoptera</taxon>
        <taxon>Endopterygota</taxon>
        <taxon>Diptera</taxon>
        <taxon>Nematocera</taxon>
        <taxon>Culicoidea</taxon>
        <taxon>Culicidae</taxon>
        <taxon>Anophelinae</taxon>
        <taxon>Anopheles</taxon>
    </lineage>
</organism>
<dbReference type="PROSITE" id="PS50238">
    <property type="entry name" value="RHOGAP"/>
    <property type="match status" value="1"/>
</dbReference>
<sequence>MADEQYASKKYPIAAKTRKSKLEFLAGVRHHYEQKQKKAEASKQASKRLNLSVPGTPVCSRYLRSLSSQSSVAGGSSDGDEPDGGTVLQANGSANELIISSIVLEKFLKGMDKLSKEREEAQEQPAVQNTNGKAIETMETTEDFFQTSDQRKAYHRTFSEAVGTVGSAPVIEKNPVVKRYFEESASQRSYRRDFSEAYGELVEPEPDPLGVTPSKQEPAKRQKKKITKKAPKEGAKSSPRGGALRGKLISDSSDDELSDGEENDATGDFLHELAQLKASKKQLEEKLQVYQSKATALPEVSLDSNEQTKRAQQFFEESERARTYQRTFSSAVQTLGEGVQDARDPTVLQYFQESASRQTYRREFSEVAATVTPAFKLTVPGTPISSRHLSKLRNESPEASQRAQEEVHSSPTGTHLVSLSLAEQLESFNKELESLQQNKPPPATVVDLAPKATGSEFCVDTYLASSSEKKTYARSFSEAAQTFPGRTDVKSPAVRTFFEDSSRKGTLRRDFSEAYQEVEVQVPKMQGESTERADDATANGGDASSYDRDQDNSCISRLAVDDNQASPSGTVLTGVADPIPQAIPQDTNCDQTVAEEKEGATSRHDVSIPGTPISSRKLPALRRGTSVDSQQEHQQQQQTVTTRQQQEVPRVPPMTARVPLTPQLDEIEAIEACRWLRAAGFPQYAQMYEDHQFPIVVEDVAKDHPFLENDPLQSLFRRLHTLNRCANMHLDSHQHTPKPSQRDDSDDDSCALSEAWTFQHNSRRWSRVDDAIGLVSVINNKQQHKKDGYTKGTGNDPSVDGSSGNPQHQQQHQQRKHNTLLRAEDHEKLWLEGGGKITIGVPSDTDSQDDSIGGTVHLRRTGSERLKDGAKAILRRVESIKSRRRKKQNRDGLIILAPPSGGSHLSPHRTMDDGTPGGFDIMSYSNPTSPRPSAEMRHFDDAIDAAGNRKNLFASELASRNLLSPNVNAWDGKRYGDRSSSPVTSTIGAGPLQFRQQVQLQHEARSGDDSSSICSEDSVGGGGVGGGGGGDISNSSKSASWKYPRAKKALRSKVVTSTVADDPTGGALSDSEYHASQRRSRIKVELASDMQGGVKDGVSTTTGNSNKQSGKAGAASGNTLAAPDANTPSKLHRGGSLNLGKASKRYRDAFSNRSVRHSAKAGDDWEGRGTSGAATVGLRMSEMSCGQLLVVRKLGLANLTGYMERYCPTHRSGWNWDLPKFIKRIKTPDYKDRKVFGIPLVLNLQKYGSTVPYTIRMAFAWLERNALDQSGLFRRSGMKSRILNLKSIIEASNDVGFRSEMFDEYHAYDVADLVKQYFRELPDPLLTAKLSETFLSIFQYLPDEVRAEAVQSAILLLPDEHREVLYLLLTFFDQVVQSSDLNQMTAYNLAVCFGPSLFYLQSGNRFTAASPRRKKTGALAGQPDEKDKAEAKALHDCLEYMIEHFQTLWTITNDQMRRCNFNYLDESKPVLLASLGAEMHVQNWRGYLTESINECLREGRERPRGWVSLSSTDPSVAVFFKKVGDGHPLRLWKCVTEVEAPPVEVMQHIVNERSLWDAYLLKWRTIEQLDPDTDVFQYACGQPITEYCVVRQWKNERGACVIVEVSISHESATSLLGGVNGVVLASRYLIEPCGSGKCKLMHLSRVDMKGRTPDWYNKNYGHICQQYLSKIKKFFEHYTEGPETKV</sequence>
<evidence type="ECO:0000256" key="2">
    <source>
        <dbReference type="ARBA" id="ARBA00022553"/>
    </source>
</evidence>
<reference evidence="4" key="1">
    <citation type="submission" date="2022-08" db="UniProtKB">
        <authorList>
            <consortium name="EnsemblMetazoa"/>
        </authorList>
    </citation>
    <scope>IDENTIFICATION</scope>
    <source>
        <strain evidence="4">EBRO</strain>
    </source>
</reference>
<feature type="region of interest" description="Disordered" evidence="3">
    <location>
        <begin position="1148"/>
        <end position="1167"/>
    </location>
</feature>
<dbReference type="GO" id="GO:0008289">
    <property type="term" value="F:lipid binding"/>
    <property type="evidence" value="ECO:0007669"/>
    <property type="project" value="InterPro"/>
</dbReference>
<dbReference type="InterPro" id="IPR008936">
    <property type="entry name" value="Rho_GTPase_activation_prot"/>
</dbReference>
<feature type="compositionally biased region" description="Basic and acidic residues" evidence="3">
    <location>
        <begin position="594"/>
        <end position="606"/>
    </location>
</feature>
<dbReference type="PROSITE" id="PS50848">
    <property type="entry name" value="START"/>
    <property type="match status" value="1"/>
</dbReference>
<feature type="region of interest" description="Disordered" evidence="3">
    <location>
        <begin position="382"/>
        <end position="413"/>
    </location>
</feature>
<dbReference type="SMART" id="SM00324">
    <property type="entry name" value="RhoGAP"/>
    <property type="match status" value="1"/>
</dbReference>
<feature type="compositionally biased region" description="Low complexity" evidence="3">
    <location>
        <begin position="632"/>
        <end position="646"/>
    </location>
</feature>
<dbReference type="InterPro" id="IPR023393">
    <property type="entry name" value="START-like_dom_sf"/>
</dbReference>
<keyword evidence="1" id="KW-0343">GTPase activation</keyword>
<dbReference type="InterPro" id="IPR013761">
    <property type="entry name" value="SAM/pointed_sf"/>
</dbReference>
<feature type="compositionally biased region" description="Acidic residues" evidence="3">
    <location>
        <begin position="252"/>
        <end position="265"/>
    </location>
</feature>
<dbReference type="GO" id="GO:0007165">
    <property type="term" value="P:signal transduction"/>
    <property type="evidence" value="ECO:0007669"/>
    <property type="project" value="InterPro"/>
</dbReference>
<dbReference type="Gene3D" id="1.10.287.2070">
    <property type="match status" value="1"/>
</dbReference>
<name>A0A182JGK9_ANOAO</name>
<evidence type="ECO:0000256" key="3">
    <source>
        <dbReference type="SAM" id="MobiDB-lite"/>
    </source>
</evidence>
<keyword evidence="2" id="KW-0597">Phosphoprotein</keyword>
<dbReference type="GO" id="GO:0030036">
    <property type="term" value="P:actin cytoskeleton organization"/>
    <property type="evidence" value="ECO:0007669"/>
    <property type="project" value="TreeGrafter"/>
</dbReference>
<dbReference type="InterPro" id="IPR002913">
    <property type="entry name" value="START_lipid-bd_dom"/>
</dbReference>
<dbReference type="InterPro" id="IPR000198">
    <property type="entry name" value="RhoGAP_dom"/>
</dbReference>
<evidence type="ECO:0000256" key="1">
    <source>
        <dbReference type="ARBA" id="ARBA00022468"/>
    </source>
</evidence>
<feature type="region of interest" description="Disordered" evidence="3">
    <location>
        <begin position="115"/>
        <end position="135"/>
    </location>
</feature>
<feature type="compositionally biased region" description="Polar residues" evidence="3">
    <location>
        <begin position="978"/>
        <end position="987"/>
    </location>
</feature>
<dbReference type="SUPFAM" id="SSF48350">
    <property type="entry name" value="GTPase activation domain, GAP"/>
    <property type="match status" value="1"/>
</dbReference>
<feature type="compositionally biased region" description="Low complexity" evidence="3">
    <location>
        <begin position="60"/>
        <end position="75"/>
    </location>
</feature>
<proteinExistence type="predicted"/>
<feature type="region of interest" description="Disordered" evidence="3">
    <location>
        <begin position="881"/>
        <end position="935"/>
    </location>
</feature>
<dbReference type="Pfam" id="PF01852">
    <property type="entry name" value="START"/>
    <property type="match status" value="1"/>
</dbReference>
<dbReference type="Pfam" id="PF00620">
    <property type="entry name" value="RhoGAP"/>
    <property type="match status" value="1"/>
</dbReference>
<dbReference type="EnsemblMetazoa" id="AATE017705-RA">
    <property type="protein sequence ID" value="AATE017705-PA.1"/>
    <property type="gene ID" value="AATE017705"/>
</dbReference>
<feature type="region of interest" description="Disordered" evidence="3">
    <location>
        <begin position="522"/>
        <end position="650"/>
    </location>
</feature>
<dbReference type="Gene3D" id="3.30.530.20">
    <property type="match status" value="1"/>
</dbReference>
<evidence type="ECO:0000313" key="4">
    <source>
        <dbReference type="EnsemblMetazoa" id="AATE017705-PA.1"/>
    </source>
</evidence>
<feature type="region of interest" description="Disordered" evidence="3">
    <location>
        <begin position="182"/>
        <end position="268"/>
    </location>
</feature>
<dbReference type="SMART" id="SM00234">
    <property type="entry name" value="START"/>
    <property type="match status" value="1"/>
</dbReference>
<dbReference type="PANTHER" id="PTHR12659:SF7">
    <property type="entry name" value="CROSSVEINLESS C, ISOFORM C"/>
    <property type="match status" value="1"/>
</dbReference>
<feature type="compositionally biased region" description="Gly residues" evidence="3">
    <location>
        <begin position="1019"/>
        <end position="1031"/>
    </location>
</feature>
<dbReference type="CDD" id="cd09538">
    <property type="entry name" value="SAM_DLC1_2-like"/>
    <property type="match status" value="1"/>
</dbReference>
<dbReference type="STRING" id="41427.A0A182JGK9"/>
<dbReference type="PANTHER" id="PTHR12659">
    <property type="entry name" value="RHO-TYPE GTPASE ACTIVATING PROTEIN"/>
    <property type="match status" value="1"/>
</dbReference>
<evidence type="ECO:0008006" key="5">
    <source>
        <dbReference type="Google" id="ProtNLM"/>
    </source>
</evidence>
<dbReference type="GO" id="GO:0005096">
    <property type="term" value="F:GTPase activator activity"/>
    <property type="evidence" value="ECO:0007669"/>
    <property type="project" value="UniProtKB-KW"/>
</dbReference>
<dbReference type="Gene3D" id="1.10.555.10">
    <property type="entry name" value="Rho GTPase activation protein"/>
    <property type="match status" value="1"/>
</dbReference>
<dbReference type="VEuPathDB" id="VectorBase:AATE017705"/>
<feature type="region of interest" description="Disordered" evidence="3">
    <location>
        <begin position="1002"/>
        <end position="1039"/>
    </location>
</feature>